<dbReference type="InterPro" id="IPR001451">
    <property type="entry name" value="Hexapep"/>
</dbReference>
<dbReference type="SUPFAM" id="SSF51161">
    <property type="entry name" value="Trimeric LpxA-like enzymes"/>
    <property type="match status" value="1"/>
</dbReference>
<dbReference type="AlphaFoldDB" id="A0A346PN97"/>
<dbReference type="PANTHER" id="PTHR43300:SF10">
    <property type="entry name" value="2,3,4,5-TETRAHYDROPYRIDINE-2,6-DICARBOXYLATE N-ACETYLTRANSFERASE"/>
    <property type="match status" value="1"/>
</dbReference>
<dbReference type="GO" id="GO:0019877">
    <property type="term" value="P:diaminopimelate biosynthetic process"/>
    <property type="evidence" value="ECO:0007669"/>
    <property type="project" value="UniProtKB-KW"/>
</dbReference>
<dbReference type="GeneID" id="37641470"/>
<accession>A0A346PN97</accession>
<evidence type="ECO:0000313" key="6">
    <source>
        <dbReference type="EMBL" id="AXR78962.1"/>
    </source>
</evidence>
<reference evidence="9" key="1">
    <citation type="submission" date="2017-10" db="EMBL/GenBank/DDBJ databases">
        <title>Phenotypic and genomic properties of facultatively anaerobic sulfur-reducing natronoarchaea from hypersaline soda lakes.</title>
        <authorList>
            <person name="Sorokin D.Y."/>
            <person name="Kublanov I.V."/>
            <person name="Roman P."/>
            <person name="Sinninghe Damste J.S."/>
            <person name="Golyshin P.N."/>
            <person name="Rojo D."/>
            <person name="Ciordia S."/>
            <person name="Mena Md.C."/>
            <person name="Ferrer M."/>
            <person name="Messina E."/>
            <person name="Smedile F."/>
            <person name="La Spada G."/>
            <person name="La Cono V."/>
            <person name="Yakimov M.M."/>
        </authorList>
    </citation>
    <scope>NUCLEOTIDE SEQUENCE [LARGE SCALE GENOMIC DNA]</scope>
    <source>
        <strain evidence="9">AArc1</strain>
    </source>
</reference>
<dbReference type="PANTHER" id="PTHR43300">
    <property type="entry name" value="ACETYLTRANSFERASE"/>
    <property type="match status" value="1"/>
</dbReference>
<dbReference type="EMBL" id="CP024047">
    <property type="protein sequence ID" value="AXR78962.1"/>
    <property type="molecule type" value="Genomic_DNA"/>
</dbReference>
<dbReference type="KEGG" id="nag:AArcMg_0974"/>
<proteinExistence type="predicted"/>
<dbReference type="Proteomes" id="UP000258613">
    <property type="component" value="Chromosome"/>
</dbReference>
<feature type="compositionally biased region" description="Basic and acidic residues" evidence="5">
    <location>
        <begin position="229"/>
        <end position="248"/>
    </location>
</feature>
<dbReference type="GO" id="GO:0009085">
    <property type="term" value="P:lysine biosynthetic process"/>
    <property type="evidence" value="ECO:0007669"/>
    <property type="project" value="UniProtKB-KW"/>
</dbReference>
<dbReference type="InterPro" id="IPR018357">
    <property type="entry name" value="Hexapep_transf_CS"/>
</dbReference>
<organism evidence="7 8">
    <name type="scientific">Natrarchaeobaculum sulfurireducens</name>
    <dbReference type="NCBI Taxonomy" id="2044521"/>
    <lineage>
        <taxon>Archaea</taxon>
        <taxon>Methanobacteriati</taxon>
        <taxon>Methanobacteriota</taxon>
        <taxon>Stenosarchaea group</taxon>
        <taxon>Halobacteria</taxon>
        <taxon>Halobacteriales</taxon>
        <taxon>Natrialbaceae</taxon>
        <taxon>Natrarchaeobaculum</taxon>
    </lineage>
</organism>
<protein>
    <submittedName>
        <fullName evidence="6 7">Acetyltransferase</fullName>
    </submittedName>
</protein>
<evidence type="ECO:0000256" key="5">
    <source>
        <dbReference type="SAM" id="MobiDB-lite"/>
    </source>
</evidence>
<evidence type="ECO:0000256" key="4">
    <source>
        <dbReference type="ARBA" id="ARBA00023154"/>
    </source>
</evidence>
<evidence type="ECO:0000313" key="9">
    <source>
        <dbReference type="Proteomes" id="UP000258707"/>
    </source>
</evidence>
<keyword evidence="2 7" id="KW-0808">Transferase</keyword>
<dbReference type="CDD" id="cd03349">
    <property type="entry name" value="LbH_XAT"/>
    <property type="match status" value="1"/>
</dbReference>
<reference evidence="8" key="2">
    <citation type="submission" date="2018-02" db="EMBL/GenBank/DDBJ databases">
        <title>Phenotypic and genomic properties of facultatively anaerobic sulfur-reducing natronoarchaea from hypersaline soda lakes.</title>
        <authorList>
            <person name="Sorokin D.Y."/>
            <person name="Kublanov I.V."/>
            <person name="Roman P."/>
            <person name="Sinninghe Damste J.S."/>
            <person name="Golyshin P.N."/>
            <person name="Rojo D."/>
            <person name="Ciordia S."/>
            <person name="Mena M.D.C."/>
            <person name="Ferrer M."/>
            <person name="Messina E."/>
            <person name="Smedile F."/>
            <person name="La Spada G."/>
            <person name="La Cono V."/>
            <person name="Yakimov M.M."/>
        </authorList>
    </citation>
    <scope>NUCLEOTIDE SEQUENCE [LARGE SCALE GENOMIC DNA]</scope>
    <source>
        <strain evidence="8">AArc-Mg</strain>
    </source>
</reference>
<gene>
    <name evidence="6" type="ORF">AArc1_2649</name>
    <name evidence="7" type="ORF">AArcMg_0974</name>
</gene>
<dbReference type="Pfam" id="PF00132">
    <property type="entry name" value="Hexapep"/>
    <property type="match status" value="1"/>
</dbReference>
<sequence>MTLATVLDRTLSVLGYPRPTHGLVNRFRDETRLEVDPTARIATGCLLRGQVDLASRARLSRGCILNGDVSVGRGTNLEPECELVGDVDLGRYCAIARETVFQETNHEMAQPSLQIRLYDRVLDSDLHPASKGPITVGSDVWIGARATILSGVEIGHGAVIGAGAIVTDDVEPYAVVAGIPAERVKWRFPESVREKLLELEWWEWDERTIRANRDFFERELVGPEDVPSVDERRPTESSRESGRARAADSSRVSGYFG</sequence>
<dbReference type="InterPro" id="IPR011004">
    <property type="entry name" value="Trimer_LpxA-like_sf"/>
</dbReference>
<dbReference type="RefSeq" id="WP_117364973.1">
    <property type="nucleotide sequence ID" value="NZ_CP024047.1"/>
</dbReference>
<dbReference type="EMBL" id="CP027033">
    <property type="protein sequence ID" value="AXR80992.1"/>
    <property type="molecule type" value="Genomic_DNA"/>
</dbReference>
<reference evidence="7" key="3">
    <citation type="journal article" date="2019" name="Int. J. Syst. Evol. Microbiol.">
        <title>Natronolimnobius sulfurireducens sp. nov. and Halalkaliarchaeum desulfuricum gen. nov., sp. nov., the first sulfur-respiring alkaliphilic haloarchaea from hypersaline alkaline lakes.</title>
        <authorList>
            <person name="Sorokin D.Y."/>
            <person name="Yakimov M."/>
            <person name="Messina E."/>
            <person name="Merkel A.Y."/>
            <person name="Bale N.J."/>
            <person name="Sinninghe Damste J.S."/>
        </authorList>
    </citation>
    <scope>NUCLEOTIDE SEQUENCE</scope>
    <source>
        <strain evidence="7">AArc-Mg</strain>
        <strain evidence="6">AArc1</strain>
    </source>
</reference>
<dbReference type="OrthoDB" id="1475at2157"/>
<evidence type="ECO:0000313" key="8">
    <source>
        <dbReference type="Proteomes" id="UP000258613"/>
    </source>
</evidence>
<name>A0A346PN97_9EURY</name>
<feature type="region of interest" description="Disordered" evidence="5">
    <location>
        <begin position="225"/>
        <end position="257"/>
    </location>
</feature>
<dbReference type="KEGG" id="nan:AArc1_2649"/>
<dbReference type="GO" id="GO:0016740">
    <property type="term" value="F:transferase activity"/>
    <property type="evidence" value="ECO:0007669"/>
    <property type="project" value="UniProtKB-KW"/>
</dbReference>
<accession>A0A346PHG7</accession>
<evidence type="ECO:0000313" key="7">
    <source>
        <dbReference type="EMBL" id="AXR80992.1"/>
    </source>
</evidence>
<evidence type="ECO:0000256" key="3">
    <source>
        <dbReference type="ARBA" id="ARBA00022915"/>
    </source>
</evidence>
<dbReference type="PROSITE" id="PS00101">
    <property type="entry name" value="HEXAPEP_TRANSFERASES"/>
    <property type="match status" value="1"/>
</dbReference>
<keyword evidence="3" id="KW-0220">Diaminopimelate biosynthesis</keyword>
<dbReference type="InterPro" id="IPR050179">
    <property type="entry name" value="Trans_hexapeptide_repeat"/>
</dbReference>
<dbReference type="Gene3D" id="2.160.10.10">
    <property type="entry name" value="Hexapeptide repeat proteins"/>
    <property type="match status" value="1"/>
</dbReference>
<keyword evidence="4" id="KW-0457">Lysine biosynthesis</keyword>
<dbReference type="Proteomes" id="UP000258707">
    <property type="component" value="Chromosome"/>
</dbReference>
<keyword evidence="1" id="KW-0028">Amino-acid biosynthesis</keyword>
<evidence type="ECO:0000256" key="2">
    <source>
        <dbReference type="ARBA" id="ARBA00022679"/>
    </source>
</evidence>
<keyword evidence="8" id="KW-1185">Reference proteome</keyword>
<evidence type="ECO:0000256" key="1">
    <source>
        <dbReference type="ARBA" id="ARBA00022605"/>
    </source>
</evidence>